<feature type="transmembrane region" description="Helical" evidence="7">
    <location>
        <begin position="207"/>
        <end position="227"/>
    </location>
</feature>
<dbReference type="PANTHER" id="PTHR43738:SF1">
    <property type="entry name" value="HEMIN TRANSPORT SYSTEM PERMEASE PROTEIN HRTB-RELATED"/>
    <property type="match status" value="1"/>
</dbReference>
<organism evidence="9 10">
    <name type="scientific">Kytococcus sedentarius (strain ATCC 14392 / DSM 20547 / JCM 11482 / CCUG 33030 / NBRC 15357 / NCTC 11040 / CCM 314 / 541)</name>
    <name type="common">Micrococcus sedentarius</name>
    <dbReference type="NCBI Taxonomy" id="478801"/>
    <lineage>
        <taxon>Bacteria</taxon>
        <taxon>Bacillati</taxon>
        <taxon>Actinomycetota</taxon>
        <taxon>Actinomycetes</taxon>
        <taxon>Micrococcales</taxon>
        <taxon>Kytococcaceae</taxon>
        <taxon>Kytococcus</taxon>
    </lineage>
</organism>
<name>C7NKJ4_KYTSD</name>
<feature type="transmembrane region" description="Helical" evidence="7">
    <location>
        <begin position="248"/>
        <end position="274"/>
    </location>
</feature>
<keyword evidence="6 7" id="KW-0472">Membrane</keyword>
<evidence type="ECO:0000256" key="4">
    <source>
        <dbReference type="ARBA" id="ARBA00022692"/>
    </source>
</evidence>
<dbReference type="Pfam" id="PF02687">
    <property type="entry name" value="FtsX"/>
    <property type="match status" value="1"/>
</dbReference>
<comment type="subcellular location">
    <subcellularLocation>
        <location evidence="1">Cell membrane</location>
        <topology evidence="1">Multi-pass membrane protein</topology>
    </subcellularLocation>
</comment>
<evidence type="ECO:0000256" key="7">
    <source>
        <dbReference type="SAM" id="Phobius"/>
    </source>
</evidence>
<dbReference type="InterPro" id="IPR051125">
    <property type="entry name" value="ABC-4/HrtB_transporter"/>
</dbReference>
<evidence type="ECO:0000259" key="8">
    <source>
        <dbReference type="Pfam" id="PF02687"/>
    </source>
</evidence>
<dbReference type="AlphaFoldDB" id="C7NKJ4"/>
<evidence type="ECO:0000256" key="2">
    <source>
        <dbReference type="ARBA" id="ARBA00022448"/>
    </source>
</evidence>
<feature type="domain" description="ABC3 transporter permease C-terminal" evidence="8">
    <location>
        <begin position="210"/>
        <end position="320"/>
    </location>
</feature>
<dbReference type="PANTHER" id="PTHR43738">
    <property type="entry name" value="ABC TRANSPORTER, MEMBRANE PROTEIN"/>
    <property type="match status" value="1"/>
</dbReference>
<evidence type="ECO:0000256" key="1">
    <source>
        <dbReference type="ARBA" id="ARBA00004651"/>
    </source>
</evidence>
<dbReference type="EMBL" id="CP001686">
    <property type="protein sequence ID" value="ACV05480.1"/>
    <property type="molecule type" value="Genomic_DNA"/>
</dbReference>
<dbReference type="InterPro" id="IPR003838">
    <property type="entry name" value="ABC3_permease_C"/>
</dbReference>
<evidence type="ECO:0000256" key="6">
    <source>
        <dbReference type="ARBA" id="ARBA00023136"/>
    </source>
</evidence>
<feature type="transmembrane region" description="Helical" evidence="7">
    <location>
        <begin position="294"/>
        <end position="312"/>
    </location>
</feature>
<protein>
    <submittedName>
        <fullName evidence="9">ABC-type antimicrobial peptide transport system, permease component</fullName>
    </submittedName>
</protein>
<dbReference type="eggNOG" id="COG0577">
    <property type="taxonomic scope" value="Bacteria"/>
</dbReference>
<evidence type="ECO:0000313" key="10">
    <source>
        <dbReference type="Proteomes" id="UP000006666"/>
    </source>
</evidence>
<proteinExistence type="predicted"/>
<dbReference type="STRING" id="478801.Ksed_04050"/>
<dbReference type="Proteomes" id="UP000006666">
    <property type="component" value="Chromosome"/>
</dbReference>
<dbReference type="HOGENOM" id="CLU_060907_0_0_11"/>
<sequence>MFVALRDAWFARGRFAVMGLVVALVALLVVALSGLTAGLGAQSVSALRALPGEAVVVAAPAEGESPELARSQLTEEQVAGHEGEALGIATARIELDEGTETVTVFGVDPDGALAPEQLVAGATVGESGTLEGVSPDDAHLSFNHLPVVWVPLEVWRELPMATGSRASALVLPDEPGEAQVAGGQALTRSEALDAVGSYSSEQGSLQLIQGLLLVVSAVVVSAFLTVWTIQRTGDLAVMRALGATRRTLVGDVLTQGLLLLLVGGGVGALAATGLGAWVLSTDAVPWALTPMTTVVPWLLLVAAGLVGAALAVRRVLTIDPALALEGAR</sequence>
<reference evidence="9 10" key="1">
    <citation type="journal article" date="2009" name="Stand. Genomic Sci.">
        <title>Complete genome sequence of Kytococcus sedentarius type strain (541).</title>
        <authorList>
            <person name="Sims D."/>
            <person name="Brettin T."/>
            <person name="Detter J.C."/>
            <person name="Han C."/>
            <person name="Lapidus A."/>
            <person name="Copeland A."/>
            <person name="Glavina Del Rio T."/>
            <person name="Nolan M."/>
            <person name="Chen F."/>
            <person name="Lucas S."/>
            <person name="Tice H."/>
            <person name="Cheng J.F."/>
            <person name="Bruce D."/>
            <person name="Goodwin L."/>
            <person name="Pitluck S."/>
            <person name="Ovchinnikova G."/>
            <person name="Pati A."/>
            <person name="Ivanova N."/>
            <person name="Mavrommatis K."/>
            <person name="Chen A."/>
            <person name="Palaniappan K."/>
            <person name="D'haeseleer P."/>
            <person name="Chain P."/>
            <person name="Bristow J."/>
            <person name="Eisen J.A."/>
            <person name="Markowitz V."/>
            <person name="Hugenholtz P."/>
            <person name="Schneider S."/>
            <person name="Goker M."/>
            <person name="Pukall R."/>
            <person name="Kyrpides N.C."/>
            <person name="Klenk H.P."/>
        </authorList>
    </citation>
    <scope>NUCLEOTIDE SEQUENCE [LARGE SCALE GENOMIC DNA]</scope>
    <source>
        <strain evidence="10">ATCC 14392 / DSM 20547 / JCM 11482 / CCUG 33030 / NBRC 15357 / NCTC 11040 / CCM 314 / 541</strain>
    </source>
</reference>
<evidence type="ECO:0000313" key="9">
    <source>
        <dbReference type="EMBL" id="ACV05480.1"/>
    </source>
</evidence>
<dbReference type="KEGG" id="kse:Ksed_04050"/>
<gene>
    <name evidence="9" type="ordered locus">Ksed_04050</name>
</gene>
<evidence type="ECO:0000256" key="3">
    <source>
        <dbReference type="ARBA" id="ARBA00022475"/>
    </source>
</evidence>
<accession>C7NKJ4</accession>
<keyword evidence="10" id="KW-1185">Reference proteome</keyword>
<keyword evidence="3" id="KW-1003">Cell membrane</keyword>
<evidence type="ECO:0000256" key="5">
    <source>
        <dbReference type="ARBA" id="ARBA00022989"/>
    </source>
</evidence>
<keyword evidence="2" id="KW-0813">Transport</keyword>
<keyword evidence="5 7" id="KW-1133">Transmembrane helix</keyword>
<keyword evidence="4 7" id="KW-0812">Transmembrane</keyword>
<dbReference type="GO" id="GO:0005886">
    <property type="term" value="C:plasma membrane"/>
    <property type="evidence" value="ECO:0007669"/>
    <property type="project" value="UniProtKB-SubCell"/>
</dbReference>